<organism evidence="1 2">
    <name type="scientific">Tanacetum coccineum</name>
    <dbReference type="NCBI Taxonomy" id="301880"/>
    <lineage>
        <taxon>Eukaryota</taxon>
        <taxon>Viridiplantae</taxon>
        <taxon>Streptophyta</taxon>
        <taxon>Embryophyta</taxon>
        <taxon>Tracheophyta</taxon>
        <taxon>Spermatophyta</taxon>
        <taxon>Magnoliopsida</taxon>
        <taxon>eudicotyledons</taxon>
        <taxon>Gunneridae</taxon>
        <taxon>Pentapetalae</taxon>
        <taxon>asterids</taxon>
        <taxon>campanulids</taxon>
        <taxon>Asterales</taxon>
        <taxon>Asteraceae</taxon>
        <taxon>Asteroideae</taxon>
        <taxon>Anthemideae</taxon>
        <taxon>Anthemidinae</taxon>
        <taxon>Tanacetum</taxon>
    </lineage>
</organism>
<keyword evidence="2" id="KW-1185">Reference proteome</keyword>
<gene>
    <name evidence="1" type="ORF">Tco_1002466</name>
</gene>
<accession>A0ABQ5F6D5</accession>
<dbReference type="Proteomes" id="UP001151760">
    <property type="component" value="Unassembled WGS sequence"/>
</dbReference>
<evidence type="ECO:0000313" key="1">
    <source>
        <dbReference type="EMBL" id="GJT58933.1"/>
    </source>
</evidence>
<comment type="caution">
    <text evidence="1">The sequence shown here is derived from an EMBL/GenBank/DDBJ whole genome shotgun (WGS) entry which is preliminary data.</text>
</comment>
<protein>
    <submittedName>
        <fullName evidence="1">Uncharacterized protein</fullName>
    </submittedName>
</protein>
<sequence length="121" mass="14002">MEKKILVDKWKESVENTNSNEEKDVYRDDIGTPQCMDGDDAIGIDKWVCVVIETHVKTKKLQKTGDRIFGNYNWCSNMKYYDKGCKIMIGWNSEDISADVIHVAKLSMLCKVEYMNVKIKV</sequence>
<evidence type="ECO:0000313" key="2">
    <source>
        <dbReference type="Proteomes" id="UP001151760"/>
    </source>
</evidence>
<reference evidence="1" key="1">
    <citation type="journal article" date="2022" name="Int. J. Mol. Sci.">
        <title>Draft Genome of Tanacetum Coccineum: Genomic Comparison of Closely Related Tanacetum-Family Plants.</title>
        <authorList>
            <person name="Yamashiro T."/>
            <person name="Shiraishi A."/>
            <person name="Nakayama K."/>
            <person name="Satake H."/>
        </authorList>
    </citation>
    <scope>NUCLEOTIDE SEQUENCE</scope>
</reference>
<proteinExistence type="predicted"/>
<reference evidence="1" key="2">
    <citation type="submission" date="2022-01" db="EMBL/GenBank/DDBJ databases">
        <authorList>
            <person name="Yamashiro T."/>
            <person name="Shiraishi A."/>
            <person name="Satake H."/>
            <person name="Nakayama K."/>
        </authorList>
    </citation>
    <scope>NUCLEOTIDE SEQUENCE</scope>
</reference>
<name>A0ABQ5F6D5_9ASTR</name>
<dbReference type="EMBL" id="BQNB010017063">
    <property type="protein sequence ID" value="GJT58933.1"/>
    <property type="molecule type" value="Genomic_DNA"/>
</dbReference>